<evidence type="ECO:0000313" key="16">
    <source>
        <dbReference type="EMBL" id="PIR04532.1"/>
    </source>
</evidence>
<evidence type="ECO:0000256" key="11">
    <source>
        <dbReference type="ARBA" id="ARBA00023004"/>
    </source>
</evidence>
<dbReference type="Pfam" id="PF00633">
    <property type="entry name" value="HHH"/>
    <property type="match status" value="1"/>
</dbReference>
<comment type="function">
    <text evidence="3">Adenine glycosylase active on G-A mispairs. MutY also corrects error-prone DNA synthesis past GO lesions which are due to the oxidatively damaged form of guanine: 7,8-dihydro-8-oxoguanine (8-oxo-dGTP).</text>
</comment>
<dbReference type="Gene3D" id="1.10.1670.10">
    <property type="entry name" value="Helix-hairpin-Helix base-excision DNA repair enzymes (C-terminal)"/>
    <property type="match status" value="1"/>
</dbReference>
<dbReference type="AlphaFoldDB" id="A0A2H0N6L1"/>
<dbReference type="PANTHER" id="PTHR42944">
    <property type="entry name" value="ADENINE DNA GLYCOSYLASE"/>
    <property type="match status" value="1"/>
</dbReference>
<evidence type="ECO:0000256" key="4">
    <source>
        <dbReference type="ARBA" id="ARBA00008343"/>
    </source>
</evidence>
<evidence type="ECO:0000256" key="12">
    <source>
        <dbReference type="ARBA" id="ARBA00023014"/>
    </source>
</evidence>
<evidence type="ECO:0000256" key="5">
    <source>
        <dbReference type="ARBA" id="ARBA00012045"/>
    </source>
</evidence>
<organism evidence="16 17">
    <name type="scientific">Candidatus Magasanikbacteria bacterium CG11_big_fil_rev_8_21_14_0_20_39_34</name>
    <dbReference type="NCBI Taxonomy" id="1974653"/>
    <lineage>
        <taxon>Bacteria</taxon>
        <taxon>Candidatus Magasanikiibacteriota</taxon>
    </lineage>
</organism>
<dbReference type="EC" id="3.2.2.31" evidence="5"/>
<dbReference type="FunFam" id="1.10.340.30:FF:000002">
    <property type="entry name" value="Adenine DNA glycosylase"/>
    <property type="match status" value="1"/>
</dbReference>
<keyword evidence="10" id="KW-0378">Hydrolase</keyword>
<feature type="domain" description="HhH-GPD" evidence="15">
    <location>
        <begin position="40"/>
        <end position="184"/>
    </location>
</feature>
<keyword evidence="14" id="KW-0326">Glycosidase</keyword>
<evidence type="ECO:0000256" key="6">
    <source>
        <dbReference type="ARBA" id="ARBA00022023"/>
    </source>
</evidence>
<evidence type="ECO:0000256" key="10">
    <source>
        <dbReference type="ARBA" id="ARBA00022801"/>
    </source>
</evidence>
<dbReference type="InterPro" id="IPR003265">
    <property type="entry name" value="HhH-GPD_domain"/>
</dbReference>
<evidence type="ECO:0000256" key="2">
    <source>
        <dbReference type="ARBA" id="ARBA00001966"/>
    </source>
</evidence>
<dbReference type="GO" id="GO:0035485">
    <property type="term" value="F:adenine/guanine mispair binding"/>
    <property type="evidence" value="ECO:0007669"/>
    <property type="project" value="TreeGrafter"/>
</dbReference>
<evidence type="ECO:0000313" key="17">
    <source>
        <dbReference type="Proteomes" id="UP000229600"/>
    </source>
</evidence>
<dbReference type="GO" id="GO:0006298">
    <property type="term" value="P:mismatch repair"/>
    <property type="evidence" value="ECO:0007669"/>
    <property type="project" value="TreeGrafter"/>
</dbReference>
<name>A0A2H0N6L1_9BACT</name>
<evidence type="ECO:0000256" key="14">
    <source>
        <dbReference type="ARBA" id="ARBA00023295"/>
    </source>
</evidence>
<dbReference type="InterPro" id="IPR023170">
    <property type="entry name" value="HhH_base_excis_C"/>
</dbReference>
<sequence>MKIYSFEKGLLEWFKKNERKGLPWRRKRISAYEVWVSEVMLQQTQVSRVVIYYENFLKRFPSVEELAKASWEEFLPFYQGLGYYRRGKNMLETAKKIVREYGGQFPKTKKELMTLQGVGAYTANAILSFGYSKDSLAWDTNLQKVFGRFFFGNKSEKFDEKNFDEKIKAEKKIFNGAVMDFANLVCKKEPLCDSCPLKKQCKFFISNGKLELKQKKELKNSFRIETARAYVFLHAEHKMYYSSNTKKYKPFILPIGKVRREHIKEYFLNKYGLTLSVRPPHKRGYIVGRPIIFVNAQILLGVPVFSVFDRQRVHDMMALISFDS</sequence>
<proteinExistence type="inferred from homology"/>
<comment type="cofactor">
    <cofactor evidence="2">
        <name>[4Fe-4S] cluster</name>
        <dbReference type="ChEBI" id="CHEBI:49883"/>
    </cofactor>
</comment>
<evidence type="ECO:0000256" key="8">
    <source>
        <dbReference type="ARBA" id="ARBA00022723"/>
    </source>
</evidence>
<keyword evidence="13" id="KW-0234">DNA repair</keyword>
<dbReference type="InterPro" id="IPR044298">
    <property type="entry name" value="MIG/MutY"/>
</dbReference>
<evidence type="ECO:0000256" key="1">
    <source>
        <dbReference type="ARBA" id="ARBA00000843"/>
    </source>
</evidence>
<evidence type="ECO:0000259" key="15">
    <source>
        <dbReference type="SMART" id="SM00478"/>
    </source>
</evidence>
<evidence type="ECO:0000256" key="7">
    <source>
        <dbReference type="ARBA" id="ARBA00022485"/>
    </source>
</evidence>
<dbReference type="GO" id="GO:0046872">
    <property type="term" value="F:metal ion binding"/>
    <property type="evidence" value="ECO:0007669"/>
    <property type="project" value="UniProtKB-KW"/>
</dbReference>
<dbReference type="Gene3D" id="1.10.340.30">
    <property type="entry name" value="Hypothetical protein, domain 2"/>
    <property type="match status" value="1"/>
</dbReference>
<gene>
    <name evidence="16" type="ORF">COV59_00180</name>
</gene>
<dbReference type="GO" id="GO:0000701">
    <property type="term" value="F:purine-specific mismatch base pair DNA N-glycosylase activity"/>
    <property type="evidence" value="ECO:0007669"/>
    <property type="project" value="UniProtKB-EC"/>
</dbReference>
<keyword evidence="8" id="KW-0479">Metal-binding</keyword>
<dbReference type="InterPro" id="IPR000445">
    <property type="entry name" value="HhH_motif"/>
</dbReference>
<evidence type="ECO:0000256" key="13">
    <source>
        <dbReference type="ARBA" id="ARBA00023204"/>
    </source>
</evidence>
<keyword evidence="7" id="KW-0004">4Fe-4S</keyword>
<dbReference type="InterPro" id="IPR011257">
    <property type="entry name" value="DNA_glycosylase"/>
</dbReference>
<dbReference type="GO" id="GO:0006284">
    <property type="term" value="P:base-excision repair"/>
    <property type="evidence" value="ECO:0007669"/>
    <property type="project" value="InterPro"/>
</dbReference>
<comment type="catalytic activity">
    <reaction evidence="1">
        <text>Hydrolyzes free adenine bases from 7,8-dihydro-8-oxoguanine:adenine mismatched double-stranded DNA, leaving an apurinic site.</text>
        <dbReference type="EC" id="3.2.2.31"/>
    </reaction>
</comment>
<dbReference type="EMBL" id="PCWN01000001">
    <property type="protein sequence ID" value="PIR04532.1"/>
    <property type="molecule type" value="Genomic_DNA"/>
</dbReference>
<evidence type="ECO:0000256" key="9">
    <source>
        <dbReference type="ARBA" id="ARBA00022763"/>
    </source>
</evidence>
<comment type="similarity">
    <text evidence="4">Belongs to the Nth/MutY family.</text>
</comment>
<reference evidence="16 17" key="1">
    <citation type="submission" date="2017-09" db="EMBL/GenBank/DDBJ databases">
        <title>Depth-based differentiation of microbial function through sediment-hosted aquifers and enrichment of novel symbionts in the deep terrestrial subsurface.</title>
        <authorList>
            <person name="Probst A.J."/>
            <person name="Ladd B."/>
            <person name="Jarett J.K."/>
            <person name="Geller-Mcgrath D.E."/>
            <person name="Sieber C.M."/>
            <person name="Emerson J.B."/>
            <person name="Anantharaman K."/>
            <person name="Thomas B.C."/>
            <person name="Malmstrom R."/>
            <person name="Stieglmeier M."/>
            <person name="Klingl A."/>
            <person name="Woyke T."/>
            <person name="Ryan C.M."/>
            <person name="Banfield J.F."/>
        </authorList>
    </citation>
    <scope>NUCLEOTIDE SEQUENCE [LARGE SCALE GENOMIC DNA]</scope>
    <source>
        <strain evidence="16">CG11_big_fil_rev_8_21_14_0_20_39_34</strain>
    </source>
</reference>
<accession>A0A2H0N6L1</accession>
<keyword evidence="11" id="KW-0408">Iron</keyword>
<comment type="caution">
    <text evidence="16">The sequence shown here is derived from an EMBL/GenBank/DDBJ whole genome shotgun (WGS) entry which is preliminary data.</text>
</comment>
<protein>
    <recommendedName>
        <fullName evidence="6">Adenine DNA glycosylase</fullName>
        <ecNumber evidence="5">3.2.2.31</ecNumber>
    </recommendedName>
</protein>
<keyword evidence="9" id="KW-0227">DNA damage</keyword>
<keyword evidence="12" id="KW-0411">Iron-sulfur</keyword>
<dbReference type="Pfam" id="PF00730">
    <property type="entry name" value="HhH-GPD"/>
    <property type="match status" value="1"/>
</dbReference>
<evidence type="ECO:0000256" key="3">
    <source>
        <dbReference type="ARBA" id="ARBA00002933"/>
    </source>
</evidence>
<dbReference type="GO" id="GO:0034039">
    <property type="term" value="F:8-oxo-7,8-dihydroguanine DNA N-glycosylase activity"/>
    <property type="evidence" value="ECO:0007669"/>
    <property type="project" value="TreeGrafter"/>
</dbReference>
<dbReference type="Proteomes" id="UP000229600">
    <property type="component" value="Unassembled WGS sequence"/>
</dbReference>
<dbReference type="SMART" id="SM00478">
    <property type="entry name" value="ENDO3c"/>
    <property type="match status" value="1"/>
</dbReference>
<dbReference type="SUPFAM" id="SSF48150">
    <property type="entry name" value="DNA-glycosylase"/>
    <property type="match status" value="1"/>
</dbReference>
<dbReference type="GO" id="GO:0032357">
    <property type="term" value="F:oxidized purine DNA binding"/>
    <property type="evidence" value="ECO:0007669"/>
    <property type="project" value="TreeGrafter"/>
</dbReference>
<dbReference type="GO" id="GO:0051539">
    <property type="term" value="F:4 iron, 4 sulfur cluster binding"/>
    <property type="evidence" value="ECO:0007669"/>
    <property type="project" value="UniProtKB-KW"/>
</dbReference>
<dbReference type="PANTHER" id="PTHR42944:SF1">
    <property type="entry name" value="ADENINE DNA GLYCOSYLASE"/>
    <property type="match status" value="1"/>
</dbReference>
<dbReference type="CDD" id="cd00056">
    <property type="entry name" value="ENDO3c"/>
    <property type="match status" value="1"/>
</dbReference>